<keyword evidence="3" id="KW-1185">Reference proteome</keyword>
<dbReference type="SUPFAM" id="SSF56300">
    <property type="entry name" value="Metallo-dependent phosphatases"/>
    <property type="match status" value="1"/>
</dbReference>
<dbReference type="Pfam" id="PF00149">
    <property type="entry name" value="Metallophos"/>
    <property type="match status" value="1"/>
</dbReference>
<dbReference type="EMBL" id="KL659302">
    <property type="protein sequence ID" value="KFA70153.1"/>
    <property type="molecule type" value="Genomic_DNA"/>
</dbReference>
<dbReference type="InterPro" id="IPR052963">
    <property type="entry name" value="Pantetheine_PDE"/>
</dbReference>
<sequence>MGKLYAIADLHLGHAANLEAWKLLRPHPGDALIIAGDIGEKMEHLRQAFDLATKCFKPVFWVPGNHELYTYPQGAAQALSNPDSKSDAAEGEAKYMACVDLAHQYGVLTPEDEYMTWDNGEGSKAVVCPIFTLYDYSFRPPDVTREGAVNWAMEADILAADESLLHPTPHATRDEWCDKLIQQTEPRLEKAAQDSGLPLIIINHWPLREDLVFIPRIPRFSLWCGTKRTEDWHTRFNAKVVVTGHLHVRRTDWKESTRFEEVSLGYPRQWERAKMTGKGINEMLREILPGPEKSPLDIGTEWRHYG</sequence>
<evidence type="ECO:0000313" key="2">
    <source>
        <dbReference type="EMBL" id="KFA70153.1"/>
    </source>
</evidence>
<dbReference type="InterPro" id="IPR029052">
    <property type="entry name" value="Metallo-depent_PP-like"/>
</dbReference>
<dbReference type="Gene3D" id="3.60.21.10">
    <property type="match status" value="1"/>
</dbReference>
<organism evidence="2 3">
    <name type="scientific">Stachybotrys chlorohalonatus (strain IBT 40285)</name>
    <dbReference type="NCBI Taxonomy" id="1283841"/>
    <lineage>
        <taxon>Eukaryota</taxon>
        <taxon>Fungi</taxon>
        <taxon>Dikarya</taxon>
        <taxon>Ascomycota</taxon>
        <taxon>Pezizomycotina</taxon>
        <taxon>Sordariomycetes</taxon>
        <taxon>Hypocreomycetidae</taxon>
        <taxon>Hypocreales</taxon>
        <taxon>Stachybotryaceae</taxon>
        <taxon>Stachybotrys</taxon>
    </lineage>
</organism>
<evidence type="ECO:0000259" key="1">
    <source>
        <dbReference type="Pfam" id="PF00149"/>
    </source>
</evidence>
<dbReference type="OMA" id="NHWPLRE"/>
<dbReference type="Proteomes" id="UP000028524">
    <property type="component" value="Unassembled WGS sequence"/>
</dbReference>
<name>A0A084R1R8_STAC4</name>
<evidence type="ECO:0000313" key="3">
    <source>
        <dbReference type="Proteomes" id="UP000028524"/>
    </source>
</evidence>
<dbReference type="PANTHER" id="PTHR36492">
    <property type="match status" value="1"/>
</dbReference>
<dbReference type="AlphaFoldDB" id="A0A084R1R8"/>
<dbReference type="InterPro" id="IPR004843">
    <property type="entry name" value="Calcineurin-like_PHP"/>
</dbReference>
<reference evidence="2 3" key="1">
    <citation type="journal article" date="2014" name="BMC Genomics">
        <title>Comparative genome sequencing reveals chemotype-specific gene clusters in the toxigenic black mold Stachybotrys.</title>
        <authorList>
            <person name="Semeiks J."/>
            <person name="Borek D."/>
            <person name="Otwinowski Z."/>
            <person name="Grishin N.V."/>
        </authorList>
    </citation>
    <scope>NUCLEOTIDE SEQUENCE [LARGE SCALE GENOMIC DNA]</scope>
    <source>
        <strain evidence="2 3">IBT 40285</strain>
    </source>
</reference>
<gene>
    <name evidence="2" type="ORF">S40285_10435</name>
</gene>
<dbReference type="HOGENOM" id="CLU_057759_0_0_1"/>
<protein>
    <recommendedName>
        <fullName evidence="1">Calcineurin-like phosphoesterase domain-containing protein</fullName>
    </recommendedName>
</protein>
<feature type="domain" description="Calcineurin-like phosphoesterase" evidence="1">
    <location>
        <begin position="3"/>
        <end position="248"/>
    </location>
</feature>
<dbReference type="STRING" id="1283841.A0A084R1R8"/>
<dbReference type="InParanoid" id="A0A084R1R8"/>
<dbReference type="PANTHER" id="PTHR36492:SF2">
    <property type="entry name" value="[ACYL-CARRIER-PROTEIN] PHOSPHODIESTERASE PPTH"/>
    <property type="match status" value="1"/>
</dbReference>
<proteinExistence type="predicted"/>
<dbReference type="OrthoDB" id="550558at2759"/>
<dbReference type="GO" id="GO:0016787">
    <property type="term" value="F:hydrolase activity"/>
    <property type="evidence" value="ECO:0007669"/>
    <property type="project" value="InterPro"/>
</dbReference>
<accession>A0A084R1R8</accession>